<feature type="domain" description="PTS EIIA type-2" evidence="11">
    <location>
        <begin position="6"/>
        <end position="148"/>
    </location>
</feature>
<dbReference type="Gene3D" id="3.40.930.10">
    <property type="entry name" value="Mannitol-specific EII, Chain A"/>
    <property type="match status" value="1"/>
</dbReference>
<protein>
    <recommendedName>
        <fullName evidence="9">Ascorbate-specific PTS system EIIA component</fullName>
    </recommendedName>
    <alternativeName>
        <fullName evidence="10">Ascorbate-specific phosphotransferase enzyme IIA component</fullName>
    </alternativeName>
</protein>
<evidence type="ECO:0000256" key="9">
    <source>
        <dbReference type="ARBA" id="ARBA00041175"/>
    </source>
</evidence>
<keyword evidence="3" id="KW-0963">Cytoplasm</keyword>
<sequence>MAEKLQLFHPEMIEWSDTIHDWKTAVIKGVEILVRHNKATAQLANAIFATTAKFGPYYVFEGGLALLHAEPGTYALAPATSTLILKDNVIFADQADKQARIIITMAAPDNNSHMDLIAEFSQYFTDEQTKAAILKVQSLAEFKKIIKW</sequence>
<dbReference type="PANTHER" id="PTHR36203:SF1">
    <property type="entry name" value="ASCORBATE-SPECIFIC PTS SYSTEM EIIA COMPONENT"/>
    <property type="match status" value="1"/>
</dbReference>
<gene>
    <name evidence="12" type="ORF">J2Z62_000395</name>
</gene>
<reference evidence="12" key="1">
    <citation type="submission" date="2023-07" db="EMBL/GenBank/DDBJ databases">
        <title>Genomic Encyclopedia of Type Strains, Phase IV (KMG-IV): sequencing the most valuable type-strain genomes for metagenomic binning, comparative biology and taxonomic classification.</title>
        <authorList>
            <person name="Goeker M."/>
        </authorList>
    </citation>
    <scope>NUCLEOTIDE SEQUENCE [LARGE SCALE GENOMIC DNA]</scope>
    <source>
        <strain evidence="12">DSM 21204</strain>
    </source>
</reference>
<dbReference type="InterPro" id="IPR002178">
    <property type="entry name" value="PTS_EIIA_type-2_dom"/>
</dbReference>
<evidence type="ECO:0000256" key="2">
    <source>
        <dbReference type="ARBA" id="ARBA00022448"/>
    </source>
</evidence>
<dbReference type="InterPro" id="IPR051351">
    <property type="entry name" value="Ascorbate-PTS_EIIA_comp"/>
</dbReference>
<dbReference type="SUPFAM" id="SSF55804">
    <property type="entry name" value="Phoshotransferase/anion transport protein"/>
    <property type="match status" value="1"/>
</dbReference>
<evidence type="ECO:0000259" key="11">
    <source>
        <dbReference type="PROSITE" id="PS51094"/>
    </source>
</evidence>
<comment type="function">
    <text evidence="8">The phosphoenolpyruvate-dependent sugar phosphotransferase system (sugar PTS), a major carbohydrate active transport system, catalyzes the phosphorylation of incoming sugar substrates concomitantly with their translocation across the cell membrane. The enzyme II UlaABC PTS system is involved in ascorbate transport.</text>
</comment>
<evidence type="ECO:0000256" key="10">
    <source>
        <dbReference type="ARBA" id="ARBA00042072"/>
    </source>
</evidence>
<evidence type="ECO:0000256" key="8">
    <source>
        <dbReference type="ARBA" id="ARBA00037387"/>
    </source>
</evidence>
<dbReference type="InterPro" id="IPR016152">
    <property type="entry name" value="PTrfase/Anion_transptr"/>
</dbReference>
<evidence type="ECO:0000313" key="13">
    <source>
        <dbReference type="Proteomes" id="UP001240643"/>
    </source>
</evidence>
<evidence type="ECO:0000256" key="3">
    <source>
        <dbReference type="ARBA" id="ARBA00022490"/>
    </source>
</evidence>
<keyword evidence="5 12" id="KW-0808">Transferase</keyword>
<evidence type="ECO:0000256" key="7">
    <source>
        <dbReference type="ARBA" id="ARBA00022777"/>
    </source>
</evidence>
<dbReference type="PROSITE" id="PS51094">
    <property type="entry name" value="PTS_EIIA_TYPE_2"/>
    <property type="match status" value="1"/>
</dbReference>
<organism evidence="12 13">
    <name type="scientific">Mycoplasmoides fastidiosum</name>
    <dbReference type="NCBI Taxonomy" id="92758"/>
    <lineage>
        <taxon>Bacteria</taxon>
        <taxon>Bacillati</taxon>
        <taxon>Mycoplasmatota</taxon>
        <taxon>Mycoplasmoidales</taxon>
        <taxon>Mycoplasmoidaceae</taxon>
        <taxon>Mycoplasmoides</taxon>
    </lineage>
</organism>
<dbReference type="Pfam" id="PF00359">
    <property type="entry name" value="PTS_EIIA_2"/>
    <property type="match status" value="1"/>
</dbReference>
<evidence type="ECO:0000256" key="4">
    <source>
        <dbReference type="ARBA" id="ARBA00022553"/>
    </source>
</evidence>
<name>A0ABU0LZ29_9BACT</name>
<dbReference type="RefSeq" id="WP_256547349.1">
    <property type="nucleotide sequence ID" value="NZ_CP101809.1"/>
</dbReference>
<dbReference type="GO" id="GO:0016740">
    <property type="term" value="F:transferase activity"/>
    <property type="evidence" value="ECO:0007669"/>
    <property type="project" value="UniProtKB-KW"/>
</dbReference>
<dbReference type="Proteomes" id="UP001240643">
    <property type="component" value="Unassembled WGS sequence"/>
</dbReference>
<keyword evidence="6" id="KW-0598">Phosphotransferase system</keyword>
<keyword evidence="2" id="KW-0813">Transport</keyword>
<dbReference type="EMBL" id="JAUSWO010000001">
    <property type="protein sequence ID" value="MDQ0513957.1"/>
    <property type="molecule type" value="Genomic_DNA"/>
</dbReference>
<keyword evidence="13" id="KW-1185">Reference proteome</keyword>
<keyword evidence="7" id="KW-0418">Kinase</keyword>
<evidence type="ECO:0000256" key="6">
    <source>
        <dbReference type="ARBA" id="ARBA00022683"/>
    </source>
</evidence>
<comment type="caution">
    <text evidence="12">The sequence shown here is derived from an EMBL/GenBank/DDBJ whole genome shotgun (WGS) entry which is preliminary data.</text>
</comment>
<evidence type="ECO:0000256" key="1">
    <source>
        <dbReference type="ARBA" id="ARBA00004496"/>
    </source>
</evidence>
<accession>A0ABU0LZ29</accession>
<comment type="subcellular location">
    <subcellularLocation>
        <location evidence="1">Cytoplasm</location>
    </subcellularLocation>
</comment>
<evidence type="ECO:0000313" key="12">
    <source>
        <dbReference type="EMBL" id="MDQ0513957.1"/>
    </source>
</evidence>
<evidence type="ECO:0000256" key="5">
    <source>
        <dbReference type="ARBA" id="ARBA00022679"/>
    </source>
</evidence>
<keyword evidence="4" id="KW-0597">Phosphoprotein</keyword>
<proteinExistence type="predicted"/>
<dbReference type="PANTHER" id="PTHR36203">
    <property type="entry name" value="ASCORBATE-SPECIFIC PTS SYSTEM EIIA COMPONENT"/>
    <property type="match status" value="1"/>
</dbReference>